<dbReference type="InterPro" id="IPR029058">
    <property type="entry name" value="AB_hydrolase_fold"/>
</dbReference>
<evidence type="ECO:0000313" key="3">
    <source>
        <dbReference type="EMBL" id="EEC45997.1"/>
    </source>
</evidence>
<dbReference type="AlphaFoldDB" id="B7G6D9"/>
<comment type="similarity">
    <text evidence="1">Belongs to the AB hydrolase superfamily. AB hydrolase 4 family.</text>
</comment>
<evidence type="ECO:0000313" key="4">
    <source>
        <dbReference type="Proteomes" id="UP000000759"/>
    </source>
</evidence>
<dbReference type="SUPFAM" id="SSF53474">
    <property type="entry name" value="alpha/beta-Hydrolases"/>
    <property type="match status" value="1"/>
</dbReference>
<dbReference type="RefSeq" id="XP_002182710.1">
    <property type="nucleotide sequence ID" value="XM_002182674.1"/>
</dbReference>
<dbReference type="PaxDb" id="2850-Phatr48221"/>
<dbReference type="Gene3D" id="3.40.50.1820">
    <property type="entry name" value="alpha/beta hydrolase"/>
    <property type="match status" value="1"/>
</dbReference>
<dbReference type="PANTHER" id="PTHR10794:SF63">
    <property type="entry name" value="ALPHA_BETA HYDROLASE 1, ISOFORM A"/>
    <property type="match status" value="1"/>
</dbReference>
<feature type="transmembrane region" description="Helical" evidence="2">
    <location>
        <begin position="160"/>
        <end position="178"/>
    </location>
</feature>
<keyword evidence="2" id="KW-0472">Membrane</keyword>
<dbReference type="eggNOG" id="KOG1838">
    <property type="taxonomic scope" value="Eukaryota"/>
</dbReference>
<reference evidence="4" key="2">
    <citation type="submission" date="2008-08" db="EMBL/GenBank/DDBJ databases">
        <authorList>
            <consortium name="Diatom Consortium"/>
            <person name="Grigoriev I."/>
            <person name="Grimwood J."/>
            <person name="Kuo A."/>
            <person name="Otillar R.P."/>
            <person name="Salamov A."/>
            <person name="Detter J.C."/>
            <person name="Lindquist E."/>
            <person name="Shapiro H."/>
            <person name="Lucas S."/>
            <person name="Glavina del Rio T."/>
            <person name="Pitluck S."/>
            <person name="Rokhsar D."/>
            <person name="Bowler C."/>
        </authorList>
    </citation>
    <scope>GENOME REANNOTATION</scope>
    <source>
        <strain evidence="4">CCAP 1055/1</strain>
    </source>
</reference>
<dbReference type="GO" id="GO:0047372">
    <property type="term" value="F:monoacylglycerol lipase activity"/>
    <property type="evidence" value="ECO:0007669"/>
    <property type="project" value="TreeGrafter"/>
</dbReference>
<gene>
    <name evidence="3" type="ORF">PHATRDRAFT_48221</name>
</gene>
<evidence type="ECO:0000256" key="1">
    <source>
        <dbReference type="ARBA" id="ARBA00010884"/>
    </source>
</evidence>
<dbReference type="EMBL" id="CM000618">
    <property type="protein sequence ID" value="EEC45997.1"/>
    <property type="molecule type" value="Genomic_DNA"/>
</dbReference>
<evidence type="ECO:0000256" key="2">
    <source>
        <dbReference type="SAM" id="Phobius"/>
    </source>
</evidence>
<feature type="transmembrane region" description="Helical" evidence="2">
    <location>
        <begin position="190"/>
        <end position="210"/>
    </location>
</feature>
<dbReference type="Proteomes" id="UP000000759">
    <property type="component" value="Chromosome 16"/>
</dbReference>
<dbReference type="OrthoDB" id="247542at2759"/>
<dbReference type="InParanoid" id="B7G6D9"/>
<feature type="transmembrane region" description="Helical" evidence="2">
    <location>
        <begin position="131"/>
        <end position="154"/>
    </location>
</feature>
<keyword evidence="4" id="KW-1185">Reference proteome</keyword>
<keyword evidence="2" id="KW-0812">Transmembrane</keyword>
<dbReference type="GeneID" id="7203340"/>
<keyword evidence="2" id="KW-1133">Transmembrane helix</keyword>
<dbReference type="PANTHER" id="PTHR10794">
    <property type="entry name" value="ABHYDROLASE DOMAIN-CONTAINING PROTEIN"/>
    <property type="match status" value="1"/>
</dbReference>
<dbReference type="GO" id="GO:0034338">
    <property type="term" value="F:short-chain carboxylesterase activity"/>
    <property type="evidence" value="ECO:0007669"/>
    <property type="project" value="TreeGrafter"/>
</dbReference>
<dbReference type="HOGENOM" id="CLU_449385_0_0_1"/>
<reference evidence="3 4" key="1">
    <citation type="journal article" date="2008" name="Nature">
        <title>The Phaeodactylum genome reveals the evolutionary history of diatom genomes.</title>
        <authorList>
            <person name="Bowler C."/>
            <person name="Allen A.E."/>
            <person name="Badger J.H."/>
            <person name="Grimwood J."/>
            <person name="Jabbari K."/>
            <person name="Kuo A."/>
            <person name="Maheswari U."/>
            <person name="Martens C."/>
            <person name="Maumus F."/>
            <person name="Otillar R.P."/>
            <person name="Rayko E."/>
            <person name="Salamov A."/>
            <person name="Vandepoele K."/>
            <person name="Beszteri B."/>
            <person name="Gruber A."/>
            <person name="Heijde M."/>
            <person name="Katinka M."/>
            <person name="Mock T."/>
            <person name="Valentin K."/>
            <person name="Verret F."/>
            <person name="Berges J.A."/>
            <person name="Brownlee C."/>
            <person name="Cadoret J.P."/>
            <person name="Chiovitti A."/>
            <person name="Choi C.J."/>
            <person name="Coesel S."/>
            <person name="De Martino A."/>
            <person name="Detter J.C."/>
            <person name="Durkin C."/>
            <person name="Falciatore A."/>
            <person name="Fournet J."/>
            <person name="Haruta M."/>
            <person name="Huysman M.J."/>
            <person name="Jenkins B.D."/>
            <person name="Jiroutova K."/>
            <person name="Jorgensen R.E."/>
            <person name="Joubert Y."/>
            <person name="Kaplan A."/>
            <person name="Kroger N."/>
            <person name="Kroth P.G."/>
            <person name="La Roche J."/>
            <person name="Lindquist E."/>
            <person name="Lommer M."/>
            <person name="Martin-Jezequel V."/>
            <person name="Lopez P.J."/>
            <person name="Lucas S."/>
            <person name="Mangogna M."/>
            <person name="McGinnis K."/>
            <person name="Medlin L.K."/>
            <person name="Montsant A."/>
            <person name="Oudot-Le Secq M.P."/>
            <person name="Napoli C."/>
            <person name="Obornik M."/>
            <person name="Parker M.S."/>
            <person name="Petit J.L."/>
            <person name="Porcel B.M."/>
            <person name="Poulsen N."/>
            <person name="Robison M."/>
            <person name="Rychlewski L."/>
            <person name="Rynearson T.A."/>
            <person name="Schmutz J."/>
            <person name="Shapiro H."/>
            <person name="Siaut M."/>
            <person name="Stanley M."/>
            <person name="Sussman M.R."/>
            <person name="Taylor A.R."/>
            <person name="Vardi A."/>
            <person name="von Dassow P."/>
            <person name="Vyverman W."/>
            <person name="Willis A."/>
            <person name="Wyrwicz L.S."/>
            <person name="Rokhsar D.S."/>
            <person name="Weissenbach J."/>
            <person name="Armbrust E.V."/>
            <person name="Green B.R."/>
            <person name="Van de Peer Y."/>
            <person name="Grigoriev I.V."/>
        </authorList>
    </citation>
    <scope>NUCLEOTIDE SEQUENCE [LARGE SCALE GENOMIC DNA]</scope>
    <source>
        <strain evidence="3 4">CCAP 1055/1</strain>
    </source>
</reference>
<name>B7G6D9_PHATC</name>
<dbReference type="InterPro" id="IPR050960">
    <property type="entry name" value="AB_hydrolase_4_sf"/>
</dbReference>
<accession>B7G6D9</accession>
<proteinExistence type="inferred from homology"/>
<organism evidence="3 4">
    <name type="scientific">Phaeodactylum tricornutum (strain CCAP 1055/1)</name>
    <dbReference type="NCBI Taxonomy" id="556484"/>
    <lineage>
        <taxon>Eukaryota</taxon>
        <taxon>Sar</taxon>
        <taxon>Stramenopiles</taxon>
        <taxon>Ochrophyta</taxon>
        <taxon>Bacillariophyta</taxon>
        <taxon>Bacillariophyceae</taxon>
        <taxon>Bacillariophycidae</taxon>
        <taxon>Naviculales</taxon>
        <taxon>Phaeodactylaceae</taxon>
        <taxon>Phaeodactylum</taxon>
    </lineage>
</organism>
<dbReference type="KEGG" id="pti:PHATRDRAFT_48221"/>
<protein>
    <submittedName>
        <fullName evidence="3">Uncharacterized protein</fullName>
    </submittedName>
</protein>
<sequence>MIESKWTIEAYCGAQRPSNWSTFPTSSLSFLNQLNLSATHPFCGPEAPQPYEIPGVPSQGPLLTNDHLESFWDVVLTIAAKGVPSLIAIGELWLRLFSSILAPVGLTHLLYTSIKGISDQDSKTATRPQRIFLSITCLLSVASSIVLFTDTLYVLEYGPFYGGSMLIMLLLLSVNVSVRYRLRQTMIGKFCLILLALFLVYDYETGAFTFGDSAERCEIAEGLYYNQENEFINKLVEHWPLSQRDGRTGLPFLLNLVRDFSYTRVWLPLDDGEVAALDIGFPEAGHDVTKPLYLILHGLNGGSQEGYVQDFTWRRTGEGSTVVVMIARGLGDLPIRGWDVFHGARFSDAHTAALRLRQTLVGDQYIPWNCALDSAVAISGGLDMRFEAVYYRAERLWQPMLAQTLRDDFAVGKWGERFRARLTKDQMKNLMRAAHVSELGKSAAVAYNGFRDLDHYYSEMSALGDIPIEEYSGPSLEPQRRIQSLSIPLLVIHALDDPLVTFRTVGANHGLMHPTNLTKTGTGNLLLLLTKGGGHVGWPLGWFFFLNTWKWMNDAAMSFTNAVDHSRKEG</sequence>